<dbReference type="InterPro" id="IPR036724">
    <property type="entry name" value="Cobalamin-bd_sf"/>
</dbReference>
<dbReference type="GO" id="GO:0046872">
    <property type="term" value="F:metal ion binding"/>
    <property type="evidence" value="ECO:0007669"/>
    <property type="project" value="InterPro"/>
</dbReference>
<dbReference type="InterPro" id="IPR028991">
    <property type="entry name" value="KamE_N"/>
</dbReference>
<keyword evidence="2" id="KW-0223">Dioxygenase</keyword>
<proteinExistence type="predicted"/>
<dbReference type="AlphaFoldDB" id="A0A250ISW1"/>
<dbReference type="Pfam" id="PF02310">
    <property type="entry name" value="B12-binding"/>
    <property type="match status" value="1"/>
</dbReference>
<organism evidence="2 3">
    <name type="scientific">Melittangium boletus DSM 14713</name>
    <dbReference type="NCBI Taxonomy" id="1294270"/>
    <lineage>
        <taxon>Bacteria</taxon>
        <taxon>Pseudomonadati</taxon>
        <taxon>Myxococcota</taxon>
        <taxon>Myxococcia</taxon>
        <taxon>Myxococcales</taxon>
        <taxon>Cystobacterineae</taxon>
        <taxon>Archangiaceae</taxon>
        <taxon>Melittangium</taxon>
    </lineage>
</organism>
<protein>
    <submittedName>
        <fullName evidence="2">Dioxygenase</fullName>
    </submittedName>
</protein>
<dbReference type="Proteomes" id="UP000217289">
    <property type="component" value="Chromosome"/>
</dbReference>
<dbReference type="KEGG" id="mbd:MEBOL_007833"/>
<dbReference type="SUPFAM" id="SSF52242">
    <property type="entry name" value="Cobalamin (vitamin B12)-binding domain"/>
    <property type="match status" value="1"/>
</dbReference>
<dbReference type="RefSeq" id="WP_095982246.1">
    <property type="nucleotide sequence ID" value="NZ_CP022163.1"/>
</dbReference>
<dbReference type="Gene3D" id="3.30.30.60">
    <property type="entry name" value="D-lysine 5,6-aminomutase beta subunit KamE, N-terminal domain"/>
    <property type="match status" value="1"/>
</dbReference>
<dbReference type="SUPFAM" id="SSF117778">
    <property type="entry name" value="D-lysine 5,6-aminomutase beta subunit KamE, N-terminal domain"/>
    <property type="match status" value="1"/>
</dbReference>
<name>A0A250ISW1_9BACT</name>
<dbReference type="PROSITE" id="PS51332">
    <property type="entry name" value="B12_BINDING"/>
    <property type="match status" value="1"/>
</dbReference>
<dbReference type="Pfam" id="PF16554">
    <property type="entry name" value="OAM_dimer"/>
    <property type="match status" value="1"/>
</dbReference>
<sequence length="262" mass="28589">MAVKPTKQLIRPYGDRRDDGVVQLSFTLPVPLSEKAKEAAAVYTRKLGFTDVKVAAAERAADAYTFFIVYAHSPVVLDYAEIDVPEVVVKKLGFDDLNVLIKDKVGRRIVVFGACTGTDTHTVGIDAILNMKGYAGDYGLERYPGFEAFNLGSQVPNEELLRKAMARDADAILVSQVVTQRDVHKDNSRQFIEAAKAAGVHGKTLLLLGGPRVDHKLALDLGFDAGFGPGTKPSDVANYIVHQVLQKEGKEAKNVHWEGEPQ</sequence>
<evidence type="ECO:0000313" key="3">
    <source>
        <dbReference type="Proteomes" id="UP000217289"/>
    </source>
</evidence>
<dbReference type="InterPro" id="IPR006158">
    <property type="entry name" value="Cobalamin-bd"/>
</dbReference>
<dbReference type="OrthoDB" id="9782063at2"/>
<accession>A0A250ISW1</accession>
<dbReference type="GO" id="GO:0046983">
    <property type="term" value="F:protein dimerization activity"/>
    <property type="evidence" value="ECO:0007669"/>
    <property type="project" value="InterPro"/>
</dbReference>
<dbReference type="Gene3D" id="3.40.50.280">
    <property type="entry name" value="Cobalamin-binding domain"/>
    <property type="match status" value="1"/>
</dbReference>
<dbReference type="GO" id="GO:0051213">
    <property type="term" value="F:dioxygenase activity"/>
    <property type="evidence" value="ECO:0007669"/>
    <property type="project" value="UniProtKB-KW"/>
</dbReference>
<keyword evidence="2" id="KW-0560">Oxidoreductase</keyword>
<evidence type="ECO:0000313" key="2">
    <source>
        <dbReference type="EMBL" id="ATB34332.1"/>
    </source>
</evidence>
<dbReference type="EMBL" id="CP022163">
    <property type="protein sequence ID" value="ATB34332.1"/>
    <property type="molecule type" value="Genomic_DNA"/>
</dbReference>
<keyword evidence="3" id="KW-1185">Reference proteome</keyword>
<dbReference type="InterPro" id="IPR036843">
    <property type="entry name" value="KamE_N_sf"/>
</dbReference>
<dbReference type="GO" id="GO:0031419">
    <property type="term" value="F:cobalamin binding"/>
    <property type="evidence" value="ECO:0007669"/>
    <property type="project" value="InterPro"/>
</dbReference>
<reference evidence="2 3" key="1">
    <citation type="submission" date="2017-06" db="EMBL/GenBank/DDBJ databases">
        <authorList>
            <person name="Kim H.J."/>
            <person name="Triplett B.A."/>
        </authorList>
    </citation>
    <scope>NUCLEOTIDE SEQUENCE [LARGE SCALE GENOMIC DNA]</scope>
    <source>
        <strain evidence="2 3">DSM 14713</strain>
    </source>
</reference>
<evidence type="ECO:0000259" key="1">
    <source>
        <dbReference type="PROSITE" id="PS51332"/>
    </source>
</evidence>
<feature type="domain" description="B12-binding" evidence="1">
    <location>
        <begin position="108"/>
        <end position="251"/>
    </location>
</feature>
<gene>
    <name evidence="2" type="ORF">MEBOL_007833</name>
</gene>